<evidence type="ECO:0000313" key="1">
    <source>
        <dbReference type="EMBL" id="TLD02720.1"/>
    </source>
</evidence>
<dbReference type="CDD" id="cd07067">
    <property type="entry name" value="HP_PGM_like"/>
    <property type="match status" value="1"/>
</dbReference>
<dbReference type="InterPro" id="IPR029033">
    <property type="entry name" value="His_PPase_superfam"/>
</dbReference>
<dbReference type="EMBL" id="QGQD01000006">
    <property type="protein sequence ID" value="TLD02720.1"/>
    <property type="molecule type" value="Genomic_DNA"/>
</dbReference>
<dbReference type="GO" id="GO:0016791">
    <property type="term" value="F:phosphatase activity"/>
    <property type="evidence" value="ECO:0007669"/>
    <property type="project" value="TreeGrafter"/>
</dbReference>
<accession>A0A4U8QC97</accession>
<proteinExistence type="predicted"/>
<gene>
    <name evidence="1" type="primary">pspB</name>
    <name evidence="1" type="ORF">DSM106044_00219</name>
</gene>
<evidence type="ECO:0000313" key="2">
    <source>
        <dbReference type="Proteomes" id="UP000306509"/>
    </source>
</evidence>
<dbReference type="InterPro" id="IPR050275">
    <property type="entry name" value="PGM_Phosphatase"/>
</dbReference>
<dbReference type="AlphaFoldDB" id="A0A4U8QC97"/>
<dbReference type="Gene3D" id="3.40.50.1240">
    <property type="entry name" value="Phosphoglycerate mutase-like"/>
    <property type="match status" value="1"/>
</dbReference>
<dbReference type="SMART" id="SM00855">
    <property type="entry name" value="PGAM"/>
    <property type="match status" value="1"/>
</dbReference>
<keyword evidence="2" id="KW-1185">Reference proteome</keyword>
<sequence length="197" mass="22280">MPEILLIRHSKTEGNLLGRYIGTTDEPLCEKGVELLKHKKYPTADSLYVSPMKRCIETAKRIYPGMPCEIIADFRECSFGEFENKNYKELDGNPAYQAWIDSQGTIPFPGGESQEAFRSRCCHAFQNTVNDIISKKVSRAAIVVHGGTIMSIMEAFAVPKRAFYDWQVKNAQGFLVALDEAAWREEKKIRVVEKIGV</sequence>
<protein>
    <submittedName>
        <fullName evidence="1">Putative phosphoserine phosphatase 2</fullName>
        <ecNumber evidence="1">3.1.3.3</ecNumber>
    </submittedName>
</protein>
<comment type="caution">
    <text evidence="1">The sequence shown here is derived from an EMBL/GenBank/DDBJ whole genome shotgun (WGS) entry which is preliminary data.</text>
</comment>
<dbReference type="RefSeq" id="WP_138001581.1">
    <property type="nucleotide sequence ID" value="NZ_QGQD01000006.1"/>
</dbReference>
<dbReference type="STRING" id="180332.GCA_000797495_04494"/>
<dbReference type="Proteomes" id="UP000306509">
    <property type="component" value="Unassembled WGS sequence"/>
</dbReference>
<dbReference type="SUPFAM" id="SSF53254">
    <property type="entry name" value="Phosphoglycerate mutase-like"/>
    <property type="match status" value="1"/>
</dbReference>
<name>A0A4U8QC97_9FIRM</name>
<dbReference type="PANTHER" id="PTHR48100">
    <property type="entry name" value="BROAD-SPECIFICITY PHOSPHATASE YOR283W-RELATED"/>
    <property type="match status" value="1"/>
</dbReference>
<organism evidence="1 2">
    <name type="scientific">Robinsoniella peoriensis</name>
    <dbReference type="NCBI Taxonomy" id="180332"/>
    <lineage>
        <taxon>Bacteria</taxon>
        <taxon>Bacillati</taxon>
        <taxon>Bacillota</taxon>
        <taxon>Clostridia</taxon>
        <taxon>Lachnospirales</taxon>
        <taxon>Lachnospiraceae</taxon>
        <taxon>Robinsoniella</taxon>
    </lineage>
</organism>
<keyword evidence="1" id="KW-0378">Hydrolase</keyword>
<dbReference type="EC" id="3.1.3.3" evidence="1"/>
<dbReference type="Pfam" id="PF00300">
    <property type="entry name" value="His_Phos_1"/>
    <property type="match status" value="1"/>
</dbReference>
<dbReference type="InterPro" id="IPR013078">
    <property type="entry name" value="His_Pase_superF_clade-1"/>
</dbReference>
<reference evidence="1 2" key="1">
    <citation type="journal article" date="2019" name="Anaerobe">
        <title>Detection of Robinsoniella peoriensis in multiple bone samples of a trauma patient.</title>
        <authorList>
            <person name="Schrottner P."/>
            <person name="Hartwich K."/>
            <person name="Bunk B."/>
            <person name="Schober I."/>
            <person name="Helbig S."/>
            <person name="Rudolph W.W."/>
            <person name="Gunzer F."/>
        </authorList>
    </citation>
    <scope>NUCLEOTIDE SEQUENCE [LARGE SCALE GENOMIC DNA]</scope>
    <source>
        <strain evidence="1 2">DSM 106044</strain>
    </source>
</reference>